<evidence type="ECO:0000313" key="2">
    <source>
        <dbReference type="EMBL" id="MBB6037313.1"/>
    </source>
</evidence>
<dbReference type="EMBL" id="JACHGT010000012">
    <property type="protein sequence ID" value="MBB6037313.1"/>
    <property type="molecule type" value="Genomic_DNA"/>
</dbReference>
<reference evidence="2 3" key="1">
    <citation type="submission" date="2020-08" db="EMBL/GenBank/DDBJ databases">
        <title>Genomic Encyclopedia of Type Strains, Phase IV (KMG-IV): sequencing the most valuable type-strain genomes for metagenomic binning, comparative biology and taxonomic classification.</title>
        <authorList>
            <person name="Goeker M."/>
        </authorList>
    </citation>
    <scope>NUCLEOTIDE SEQUENCE [LARGE SCALE GENOMIC DNA]</scope>
    <source>
        <strain evidence="2 3">YIM 65646</strain>
    </source>
</reference>
<keyword evidence="1" id="KW-1133">Transmembrane helix</keyword>
<accession>A0A841FR62</accession>
<proteinExistence type="predicted"/>
<organism evidence="2 3">
    <name type="scientific">Phytomonospora endophytica</name>
    <dbReference type="NCBI Taxonomy" id="714109"/>
    <lineage>
        <taxon>Bacteria</taxon>
        <taxon>Bacillati</taxon>
        <taxon>Actinomycetota</taxon>
        <taxon>Actinomycetes</taxon>
        <taxon>Micromonosporales</taxon>
        <taxon>Micromonosporaceae</taxon>
        <taxon>Phytomonospora</taxon>
    </lineage>
</organism>
<feature type="transmembrane region" description="Helical" evidence="1">
    <location>
        <begin position="35"/>
        <end position="55"/>
    </location>
</feature>
<sequence length="68" mass="7345">MTSLFARAVINLAAFLVAGSLLMLLLVQAGTAEQVITFVTLGLGLVLGTIAIVLIRRNRRQTPHKEDQ</sequence>
<feature type="transmembrane region" description="Helical" evidence="1">
    <location>
        <begin position="12"/>
        <end position="29"/>
    </location>
</feature>
<dbReference type="Proteomes" id="UP000548476">
    <property type="component" value="Unassembled WGS sequence"/>
</dbReference>
<dbReference type="AlphaFoldDB" id="A0A841FR62"/>
<keyword evidence="1" id="KW-0812">Transmembrane</keyword>
<gene>
    <name evidence="2" type="ORF">HNR73_005189</name>
</gene>
<comment type="caution">
    <text evidence="2">The sequence shown here is derived from an EMBL/GenBank/DDBJ whole genome shotgun (WGS) entry which is preliminary data.</text>
</comment>
<name>A0A841FR62_9ACTN</name>
<protein>
    <submittedName>
        <fullName evidence="2">LPXTG-motif cell wall-anchored protein</fullName>
    </submittedName>
</protein>
<evidence type="ECO:0000313" key="3">
    <source>
        <dbReference type="Proteomes" id="UP000548476"/>
    </source>
</evidence>
<keyword evidence="3" id="KW-1185">Reference proteome</keyword>
<keyword evidence="1" id="KW-0472">Membrane</keyword>
<dbReference type="NCBIfam" id="TIGR01167">
    <property type="entry name" value="LPXTG_anchor"/>
    <property type="match status" value="1"/>
</dbReference>
<evidence type="ECO:0000256" key="1">
    <source>
        <dbReference type="SAM" id="Phobius"/>
    </source>
</evidence>
<dbReference type="RefSeq" id="WP_203686795.1">
    <property type="nucleotide sequence ID" value="NZ_BONT01000081.1"/>
</dbReference>